<evidence type="ECO:0000313" key="4">
    <source>
        <dbReference type="Proteomes" id="UP000663828"/>
    </source>
</evidence>
<sequence>MSTVTLTVTPFRNDQEIRNLIDLAYSNDIDDKREAINKLNELEARLSQLPMGLGSLKHILKVEIIRTEQREQNKFDENSSLQYACAVAVLKFVDAVSVPYRVHHSRLSYRNIAKQVDLPGNIISLRHDIAHHHELPSLNDLLAAVDFSKQWLRKNCLDELVETMALFSQGSYSELLGIIAQETVQAFVEARLNFLTKRSKKRLRIVDERVEEIRKALQMCNGKEIMAETFVLCGHFIMVPNQLKRLGYDSDSSDLLPACVTQFWKPILHLISNDTSLILIIIDKILIFISDYYRLPSNDYSIIDQQRIGWIFYLIDQSAAKLDLCAIFLRLARILQPWFADSLSQMVIRMADNHNGTRKAVISEDKRDALLRTISMFANPFENIDDNQITTSSSIESFPRDRLYQEELNLFRKRTKLAEVPAGLVDSEDEQNLEMNIDLSKSDRNFLGCPSKQKPLNTSPVKRKRTSSPTIDSKLFQDLLYPRHSYRY</sequence>
<comment type="caution">
    <text evidence="3">The sequence shown here is derived from an EMBL/GenBank/DDBJ whole genome shotgun (WGS) entry which is preliminary data.</text>
</comment>
<name>A0A815HZG1_ADIRI</name>
<dbReference type="GO" id="GO:0000460">
    <property type="term" value="P:maturation of 5.8S rRNA"/>
    <property type="evidence" value="ECO:0007669"/>
    <property type="project" value="TreeGrafter"/>
</dbReference>
<dbReference type="OrthoDB" id="10263222at2759"/>
<dbReference type="GO" id="GO:0004519">
    <property type="term" value="F:endonuclease activity"/>
    <property type="evidence" value="ECO:0007669"/>
    <property type="project" value="InterPro"/>
</dbReference>
<dbReference type="Pfam" id="PF04031">
    <property type="entry name" value="Las1"/>
    <property type="match status" value="1"/>
</dbReference>
<accession>A0A815HZG1</accession>
<proteinExistence type="predicted"/>
<evidence type="ECO:0000256" key="1">
    <source>
        <dbReference type="SAM" id="MobiDB-lite"/>
    </source>
</evidence>
<reference evidence="3" key="1">
    <citation type="submission" date="2021-02" db="EMBL/GenBank/DDBJ databases">
        <authorList>
            <person name="Nowell W R."/>
        </authorList>
    </citation>
    <scope>NUCLEOTIDE SEQUENCE</scope>
</reference>
<evidence type="ECO:0000313" key="3">
    <source>
        <dbReference type="EMBL" id="CAF1360979.1"/>
    </source>
</evidence>
<feature type="region of interest" description="Disordered" evidence="1">
    <location>
        <begin position="448"/>
        <end position="468"/>
    </location>
</feature>
<dbReference type="EMBL" id="CAJNOJ010000275">
    <property type="protein sequence ID" value="CAF1360979.1"/>
    <property type="molecule type" value="Genomic_DNA"/>
</dbReference>
<dbReference type="InterPro" id="IPR007174">
    <property type="entry name" value="Las1"/>
</dbReference>
<dbReference type="Proteomes" id="UP000663828">
    <property type="component" value="Unassembled WGS sequence"/>
</dbReference>
<dbReference type="AlphaFoldDB" id="A0A815HZG1"/>
<evidence type="ECO:0000313" key="2">
    <source>
        <dbReference type="EMBL" id="CAF0827854.1"/>
    </source>
</evidence>
<dbReference type="GO" id="GO:0090730">
    <property type="term" value="C:Las1 complex"/>
    <property type="evidence" value="ECO:0007669"/>
    <property type="project" value="InterPro"/>
</dbReference>
<dbReference type="PANTHER" id="PTHR15002:SF0">
    <property type="entry name" value="RIBOSOMAL BIOGENESIS PROTEIN LAS1L"/>
    <property type="match status" value="1"/>
</dbReference>
<gene>
    <name evidence="3" type="ORF">EDS130_LOCUS33818</name>
    <name evidence="2" type="ORF">XAT740_LOCUS4303</name>
</gene>
<protein>
    <submittedName>
        <fullName evidence="3">Uncharacterized protein</fullName>
    </submittedName>
</protein>
<dbReference type="PANTHER" id="PTHR15002">
    <property type="entry name" value="RIBOSOMAL BIOGENESIS PROTEIN LAS1L"/>
    <property type="match status" value="1"/>
</dbReference>
<evidence type="ECO:0000313" key="5">
    <source>
        <dbReference type="Proteomes" id="UP000663852"/>
    </source>
</evidence>
<dbReference type="GO" id="GO:0030687">
    <property type="term" value="C:preribosome, large subunit precursor"/>
    <property type="evidence" value="ECO:0007669"/>
    <property type="project" value="TreeGrafter"/>
</dbReference>
<dbReference type="GO" id="GO:0000470">
    <property type="term" value="P:maturation of LSU-rRNA"/>
    <property type="evidence" value="ECO:0007669"/>
    <property type="project" value="TreeGrafter"/>
</dbReference>
<keyword evidence="4" id="KW-1185">Reference proteome</keyword>
<organism evidence="3 5">
    <name type="scientific">Adineta ricciae</name>
    <name type="common">Rotifer</name>
    <dbReference type="NCBI Taxonomy" id="249248"/>
    <lineage>
        <taxon>Eukaryota</taxon>
        <taxon>Metazoa</taxon>
        <taxon>Spiralia</taxon>
        <taxon>Gnathifera</taxon>
        <taxon>Rotifera</taxon>
        <taxon>Eurotatoria</taxon>
        <taxon>Bdelloidea</taxon>
        <taxon>Adinetida</taxon>
        <taxon>Adinetidae</taxon>
        <taxon>Adineta</taxon>
    </lineage>
</organism>
<dbReference type="Proteomes" id="UP000663852">
    <property type="component" value="Unassembled WGS sequence"/>
</dbReference>
<dbReference type="EMBL" id="CAJNOR010000175">
    <property type="protein sequence ID" value="CAF0827854.1"/>
    <property type="molecule type" value="Genomic_DNA"/>
</dbReference>